<comment type="caution">
    <text evidence="2">The sequence shown here is derived from an EMBL/GenBank/DDBJ whole genome shotgun (WGS) entry which is preliminary data.</text>
</comment>
<accession>A0A4R5VM40</accession>
<evidence type="ECO:0000313" key="2">
    <source>
        <dbReference type="EMBL" id="TDK58394.1"/>
    </source>
</evidence>
<dbReference type="EMBL" id="JAVGVR010000001">
    <property type="protein sequence ID" value="MDQ6596290.1"/>
    <property type="molecule type" value="Genomic_DNA"/>
</dbReference>
<protein>
    <submittedName>
        <fullName evidence="2">Uncharacterized protein</fullName>
    </submittedName>
</protein>
<proteinExistence type="predicted"/>
<dbReference type="Proteomes" id="UP001178888">
    <property type="component" value="Unassembled WGS sequence"/>
</dbReference>
<dbReference type="Proteomes" id="UP000295132">
    <property type="component" value="Unassembled WGS sequence"/>
</dbReference>
<sequence>MVLEGRTPWQLLNIKDPSLKAAIGDIWKSGLTGSVKLNGIRTSIVMLENDTVSQTFPEMVNGQLQQANAKIYSWKEWDQPAYYERLKKSYDILKNTYLSTDLRK</sequence>
<reference evidence="1" key="2">
    <citation type="submission" date="2023-08" db="EMBL/GenBank/DDBJ databases">
        <title>Nitrogen cycling bacteria in agricultural field soils.</title>
        <authorList>
            <person name="Jang J."/>
        </authorList>
    </citation>
    <scope>NUCLEOTIDE SEQUENCE</scope>
    <source>
        <strain evidence="1">PS3-36</strain>
    </source>
</reference>
<organism evidence="2 3">
    <name type="scientific">Bacillus salipaludis</name>
    <dbReference type="NCBI Taxonomy" id="2547811"/>
    <lineage>
        <taxon>Bacteria</taxon>
        <taxon>Bacillati</taxon>
        <taxon>Bacillota</taxon>
        <taxon>Bacilli</taxon>
        <taxon>Bacillales</taxon>
        <taxon>Bacillaceae</taxon>
        <taxon>Bacillus</taxon>
    </lineage>
</organism>
<reference evidence="2 3" key="1">
    <citation type="submission" date="2019-03" db="EMBL/GenBank/DDBJ databases">
        <title>Bacillus niacini sp. nov. a Nicotinate-Metabolizing Mesophile Isolated from Soil.</title>
        <authorList>
            <person name="Zhang G."/>
        </authorList>
    </citation>
    <scope>NUCLEOTIDE SEQUENCE [LARGE SCALE GENOMIC DNA]</scope>
    <source>
        <strain evidence="2 3">WN066</strain>
    </source>
</reference>
<keyword evidence="4" id="KW-1185">Reference proteome</keyword>
<dbReference type="EMBL" id="SMYO01000014">
    <property type="protein sequence ID" value="TDK58394.1"/>
    <property type="molecule type" value="Genomic_DNA"/>
</dbReference>
<evidence type="ECO:0000313" key="3">
    <source>
        <dbReference type="Proteomes" id="UP000295132"/>
    </source>
</evidence>
<evidence type="ECO:0000313" key="1">
    <source>
        <dbReference type="EMBL" id="MDQ6596290.1"/>
    </source>
</evidence>
<dbReference type="AlphaFoldDB" id="A0A4R5VM40"/>
<dbReference type="RefSeq" id="WP_133338516.1">
    <property type="nucleotide sequence ID" value="NZ_JAVGVR010000001.1"/>
</dbReference>
<gene>
    <name evidence="2" type="ORF">E2K98_23465</name>
    <name evidence="1" type="ORF">RCG21_07850</name>
</gene>
<evidence type="ECO:0000313" key="4">
    <source>
        <dbReference type="Proteomes" id="UP001178888"/>
    </source>
</evidence>
<name>A0A4R5VM40_9BACI</name>